<organism evidence="1 2">
    <name type="scientific">Dehalobacter restrictus</name>
    <dbReference type="NCBI Taxonomy" id="55583"/>
    <lineage>
        <taxon>Bacteria</taxon>
        <taxon>Bacillati</taxon>
        <taxon>Bacillota</taxon>
        <taxon>Clostridia</taxon>
        <taxon>Eubacteriales</taxon>
        <taxon>Desulfitobacteriaceae</taxon>
        <taxon>Dehalobacter</taxon>
    </lineage>
</organism>
<accession>A0A857DFN1</accession>
<evidence type="ECO:0000313" key="1">
    <source>
        <dbReference type="EMBL" id="QHA00090.1"/>
    </source>
</evidence>
<proteinExistence type="predicted"/>
<dbReference type="AlphaFoldDB" id="A0A857DFN1"/>
<reference evidence="1 2" key="1">
    <citation type="submission" date="2019-12" db="EMBL/GenBank/DDBJ databases">
        <title>Sequence classification of anaerobic respiratory reductive dehalogenases: First we see many, then we see few.</title>
        <authorList>
            <person name="Molenda O."/>
            <person name="Puentes Jacome L.A."/>
            <person name="Cao X."/>
            <person name="Nesbo C.L."/>
            <person name="Tang S."/>
            <person name="Morson N."/>
            <person name="Patron J."/>
            <person name="Lomheim L."/>
            <person name="Wishart D.S."/>
            <person name="Edwards E.A."/>
        </authorList>
    </citation>
    <scope>NUCLEOTIDE SEQUENCE [LARGE SCALE GENOMIC DNA]</scope>
    <source>
        <strain evidence="1 2">12DCA</strain>
    </source>
</reference>
<dbReference type="Proteomes" id="UP000430508">
    <property type="component" value="Chromosome"/>
</dbReference>
<gene>
    <name evidence="1" type="ORF">GQ588_05230</name>
</gene>
<evidence type="ECO:0000313" key="2">
    <source>
        <dbReference type="Proteomes" id="UP000430508"/>
    </source>
</evidence>
<dbReference type="EMBL" id="CP046996">
    <property type="protein sequence ID" value="QHA00090.1"/>
    <property type="molecule type" value="Genomic_DNA"/>
</dbReference>
<sequence length="64" mass="7126">MNYDSIANLVHDCVRNPKMLLAQNSKQGNKVKSNEFTTVQNVFSDYRVSGGTVSMTVSTLGDWQ</sequence>
<dbReference type="RefSeq" id="WP_158208162.1">
    <property type="nucleotide sequence ID" value="NZ_CP046996.1"/>
</dbReference>
<name>A0A857DFN1_9FIRM</name>
<protein>
    <submittedName>
        <fullName evidence="1">Uncharacterized protein</fullName>
    </submittedName>
</protein>